<dbReference type="EMBL" id="JBHTAJ010000002">
    <property type="protein sequence ID" value="MFC7178147.1"/>
    <property type="molecule type" value="Genomic_DNA"/>
</dbReference>
<feature type="compositionally biased region" description="Low complexity" evidence="1">
    <location>
        <begin position="79"/>
        <end position="91"/>
    </location>
</feature>
<feature type="compositionally biased region" description="Gly residues" evidence="1">
    <location>
        <begin position="31"/>
        <end position="48"/>
    </location>
</feature>
<keyword evidence="3" id="KW-1185">Reference proteome</keyword>
<evidence type="ECO:0000313" key="2">
    <source>
        <dbReference type="EMBL" id="MFC7178147.1"/>
    </source>
</evidence>
<gene>
    <name evidence="2" type="ORF">ACFQMG_01050</name>
</gene>
<feature type="compositionally biased region" description="Low complexity" evidence="1">
    <location>
        <begin position="1"/>
        <end position="30"/>
    </location>
</feature>
<evidence type="ECO:0000256" key="1">
    <source>
        <dbReference type="SAM" id="MobiDB-lite"/>
    </source>
</evidence>
<reference evidence="3" key="1">
    <citation type="journal article" date="2019" name="Int. J. Syst. Evol. Microbiol.">
        <title>The Global Catalogue of Microorganisms (GCM) 10K type strain sequencing project: providing services to taxonomists for standard genome sequencing and annotation.</title>
        <authorList>
            <consortium name="The Broad Institute Genomics Platform"/>
            <consortium name="The Broad Institute Genome Sequencing Center for Infectious Disease"/>
            <person name="Wu L."/>
            <person name="Ma J."/>
        </authorList>
    </citation>
    <scope>NUCLEOTIDE SEQUENCE [LARGE SCALE GENOMIC DNA]</scope>
    <source>
        <strain evidence="3">CGMCC 1.12859</strain>
    </source>
</reference>
<name>A0ABW2FP17_9ACTN</name>
<organism evidence="2 3">
    <name type="scientific">Kitasatospora paranensis</name>
    <dbReference type="NCBI Taxonomy" id="258053"/>
    <lineage>
        <taxon>Bacteria</taxon>
        <taxon>Bacillati</taxon>
        <taxon>Actinomycetota</taxon>
        <taxon>Actinomycetes</taxon>
        <taxon>Kitasatosporales</taxon>
        <taxon>Streptomycetaceae</taxon>
        <taxon>Kitasatospora</taxon>
    </lineage>
</organism>
<accession>A0ABW2FP17</accession>
<evidence type="ECO:0000313" key="3">
    <source>
        <dbReference type="Proteomes" id="UP001596435"/>
    </source>
</evidence>
<sequence length="91" mass="8042">MSEPPVAAASAVSSSAGVPVSSGLASPVVSGEGGAVGEGGSVGVGAGESDGPVGESDGDADTAAAAVPSGGGVLPQPLAATDTRTAAAHTG</sequence>
<feature type="region of interest" description="Disordered" evidence="1">
    <location>
        <begin position="1"/>
        <end position="91"/>
    </location>
</feature>
<comment type="caution">
    <text evidence="2">The sequence shown here is derived from an EMBL/GenBank/DDBJ whole genome shotgun (WGS) entry which is preliminary data.</text>
</comment>
<dbReference type="RefSeq" id="WP_345708999.1">
    <property type="nucleotide sequence ID" value="NZ_BAABKV010000001.1"/>
</dbReference>
<dbReference type="Proteomes" id="UP001596435">
    <property type="component" value="Unassembled WGS sequence"/>
</dbReference>
<proteinExistence type="predicted"/>
<protein>
    <submittedName>
        <fullName evidence="2">Uncharacterized protein</fullName>
    </submittedName>
</protein>